<feature type="transmembrane region" description="Helical" evidence="1">
    <location>
        <begin position="474"/>
        <end position="494"/>
    </location>
</feature>
<feature type="transmembrane region" description="Helical" evidence="1">
    <location>
        <begin position="245"/>
        <end position="265"/>
    </location>
</feature>
<proteinExistence type="predicted"/>
<evidence type="ECO:0000256" key="1">
    <source>
        <dbReference type="SAM" id="Phobius"/>
    </source>
</evidence>
<accession>A0A1H9XB89</accession>
<keyword evidence="1" id="KW-0472">Membrane</keyword>
<keyword evidence="1" id="KW-0812">Transmembrane</keyword>
<feature type="transmembrane region" description="Helical" evidence="1">
    <location>
        <begin position="67"/>
        <end position="89"/>
    </location>
</feature>
<keyword evidence="1" id="KW-1133">Transmembrane helix</keyword>
<feature type="transmembrane region" description="Helical" evidence="1">
    <location>
        <begin position="101"/>
        <end position="122"/>
    </location>
</feature>
<dbReference type="Pfam" id="PF20176">
    <property type="entry name" value="DUF6541"/>
    <property type="match status" value="1"/>
</dbReference>
<protein>
    <submittedName>
        <fullName evidence="2">Uncharacterized protein</fullName>
    </submittedName>
</protein>
<feature type="transmembrane region" description="Helical" evidence="1">
    <location>
        <begin position="41"/>
        <end position="61"/>
    </location>
</feature>
<dbReference type="Proteomes" id="UP000199019">
    <property type="component" value="Unassembled WGS sequence"/>
</dbReference>
<feature type="transmembrane region" description="Helical" evidence="1">
    <location>
        <begin position="12"/>
        <end position="34"/>
    </location>
</feature>
<dbReference type="RefSeq" id="WP_091761237.1">
    <property type="nucleotide sequence ID" value="NZ_FOHB01000007.1"/>
</dbReference>
<evidence type="ECO:0000313" key="2">
    <source>
        <dbReference type="EMBL" id="SES43147.1"/>
    </source>
</evidence>
<feature type="transmembrane region" description="Helical" evidence="1">
    <location>
        <begin position="379"/>
        <end position="396"/>
    </location>
</feature>
<organism evidence="2 3">
    <name type="scientific">Pedococcus cremeus</name>
    <dbReference type="NCBI Taxonomy" id="587636"/>
    <lineage>
        <taxon>Bacteria</taxon>
        <taxon>Bacillati</taxon>
        <taxon>Actinomycetota</taxon>
        <taxon>Actinomycetes</taxon>
        <taxon>Micrococcales</taxon>
        <taxon>Intrasporangiaceae</taxon>
        <taxon>Pedococcus</taxon>
    </lineage>
</organism>
<dbReference type="STRING" id="587636.SAMN05216199_3579"/>
<evidence type="ECO:0000313" key="3">
    <source>
        <dbReference type="Proteomes" id="UP000199019"/>
    </source>
</evidence>
<dbReference type="AlphaFoldDB" id="A0A1H9XB89"/>
<feature type="transmembrane region" description="Helical" evidence="1">
    <location>
        <begin position="294"/>
        <end position="313"/>
    </location>
</feature>
<gene>
    <name evidence="2" type="ORF">SAMN05216199_3579</name>
</gene>
<reference evidence="3" key="1">
    <citation type="submission" date="2016-10" db="EMBL/GenBank/DDBJ databases">
        <authorList>
            <person name="Varghese N."/>
            <person name="Submissions S."/>
        </authorList>
    </citation>
    <scope>NUCLEOTIDE SEQUENCE [LARGE SCALE GENOMIC DNA]</scope>
    <source>
        <strain evidence="3">CGMCC 1.6963</strain>
    </source>
</reference>
<feature type="transmembrane region" description="Helical" evidence="1">
    <location>
        <begin position="187"/>
        <end position="210"/>
    </location>
</feature>
<keyword evidence="3" id="KW-1185">Reference proteome</keyword>
<feature type="transmembrane region" description="Helical" evidence="1">
    <location>
        <begin position="217"/>
        <end position="239"/>
    </location>
</feature>
<dbReference type="EMBL" id="FOHB01000007">
    <property type="protein sequence ID" value="SES43147.1"/>
    <property type="molecule type" value="Genomic_DNA"/>
</dbReference>
<dbReference type="InterPro" id="IPR046671">
    <property type="entry name" value="DUF6541"/>
</dbReference>
<dbReference type="OrthoDB" id="3169698at2"/>
<feature type="transmembrane region" description="Helical" evidence="1">
    <location>
        <begin position="403"/>
        <end position="421"/>
    </location>
</feature>
<feature type="transmembrane region" description="Helical" evidence="1">
    <location>
        <begin position="320"/>
        <end position="343"/>
    </location>
</feature>
<name>A0A1H9XB89_9MICO</name>
<sequence>MRGVADTSWLEAVPTIGVALLVLFVPGVVAALLLRARPSTALATGPVLTVTAISMGGIAAAQLGVRWGLATLAASFGALWLVTGLAGLVPRIRERYDDGPLWPLAVGAALGLAVVAATLVVVSGSADALPQHPDTVFHVSTTRWMAQTGDISSLHAAGYANGTGSGFYPAAFHAIATTVLQLSGATVVTSISSTVLVTAGVVWPLGVMLLARRVLGATVPVTLAAALASVAFSAFPYWFMGYGVLWPNLFGQALLPAMLAALVAVASGPDRLNASLLLLLGVPGLALAHPNAFIALAIMGAVIVVFALVRQAWASRSRPVVAVGAVLAAVVLVAAAGGAWVVATAGAGSMRDSNPPGPEMTSSAALVDVLLFGPRDAQLLWVTGALVLAGIVVVLVRHRRQLWLPVAFVVVGGLYFLNAAVDSSTTRLLTWPWYNNTPRLAALLVAPAAVLAAAALAAVVDGVRRLAASRRRPVGVTAATAGVLAAYLLVTLGASTQAHQELLTPFFNQRAGYAWVSNGELSALRTLGRKLPADAVVAENPYNGGSYLYLVSGRRVLFTSEKASTTDDLKLLGRSLDQIGRDPQVCAAARRLHVSHVLTGGHSSTFGPSREKRYAGLSAVSLSPTFKYVAGAGPYRLYKVVDCAGS</sequence>
<feature type="transmembrane region" description="Helical" evidence="1">
    <location>
        <begin position="441"/>
        <end position="462"/>
    </location>
</feature>